<evidence type="ECO:0000313" key="2">
    <source>
        <dbReference type="Proteomes" id="UP000799777"/>
    </source>
</evidence>
<reference evidence="1" key="1">
    <citation type="journal article" date="2020" name="Stud. Mycol.">
        <title>101 Dothideomycetes genomes: a test case for predicting lifestyles and emergence of pathogens.</title>
        <authorList>
            <person name="Haridas S."/>
            <person name="Albert R."/>
            <person name="Binder M."/>
            <person name="Bloem J."/>
            <person name="Labutti K."/>
            <person name="Salamov A."/>
            <person name="Andreopoulos B."/>
            <person name="Baker S."/>
            <person name="Barry K."/>
            <person name="Bills G."/>
            <person name="Bluhm B."/>
            <person name="Cannon C."/>
            <person name="Castanera R."/>
            <person name="Culley D."/>
            <person name="Daum C."/>
            <person name="Ezra D."/>
            <person name="Gonzalez J."/>
            <person name="Henrissat B."/>
            <person name="Kuo A."/>
            <person name="Liang C."/>
            <person name="Lipzen A."/>
            <person name="Lutzoni F."/>
            <person name="Magnuson J."/>
            <person name="Mondo S."/>
            <person name="Nolan M."/>
            <person name="Ohm R."/>
            <person name="Pangilinan J."/>
            <person name="Park H.-J."/>
            <person name="Ramirez L."/>
            <person name="Alfaro M."/>
            <person name="Sun H."/>
            <person name="Tritt A."/>
            <person name="Yoshinaga Y."/>
            <person name="Zwiers L.-H."/>
            <person name="Turgeon B."/>
            <person name="Goodwin S."/>
            <person name="Spatafora J."/>
            <person name="Crous P."/>
            <person name="Grigoriev I."/>
        </authorList>
    </citation>
    <scope>NUCLEOTIDE SEQUENCE</scope>
    <source>
        <strain evidence="1">CBS 110217</strain>
    </source>
</reference>
<sequence>MASCDLKDFLGDAAYSTRAWTFQEYQLANRLLVFASNGHVYFRCSQAVCSEEVIAGGELEPDAAMLEGARMIEVRPERLRLWSAYREAVQAYTTRILSHQEDIIDDFSGILHTLYIGRCMEGIPRPIFDIAILWQPRERVYRRREFPSWAWAGWKGRVCWLENTHLESFFKNSSSETAAMNGWSKVSAWIVWHSSSRKNCQTQAFRSEGPPWFHGTAPSEKMQESRFPHRLGSISPTPTLMPDRLDRIKTHAQEFRYLQFWTISMRFRIDLERTAVKRRSSLEPENTGNGLRRFIIFDTLGQSCGWVLLDEAWIEQVVSRKTHAQEFILLSEVSAGSESSAKSSVNNRREYNAMMITWKDGIAERAGVGCIKTDADSIRNMTWREILLG</sequence>
<organism evidence="1 2">
    <name type="scientific">Setomelanomma holmii</name>
    <dbReference type="NCBI Taxonomy" id="210430"/>
    <lineage>
        <taxon>Eukaryota</taxon>
        <taxon>Fungi</taxon>
        <taxon>Dikarya</taxon>
        <taxon>Ascomycota</taxon>
        <taxon>Pezizomycotina</taxon>
        <taxon>Dothideomycetes</taxon>
        <taxon>Pleosporomycetidae</taxon>
        <taxon>Pleosporales</taxon>
        <taxon>Pleosporineae</taxon>
        <taxon>Phaeosphaeriaceae</taxon>
        <taxon>Setomelanomma</taxon>
    </lineage>
</organism>
<dbReference type="Proteomes" id="UP000799777">
    <property type="component" value="Unassembled WGS sequence"/>
</dbReference>
<evidence type="ECO:0008006" key="3">
    <source>
        <dbReference type="Google" id="ProtNLM"/>
    </source>
</evidence>
<evidence type="ECO:0000313" key="1">
    <source>
        <dbReference type="EMBL" id="KAF2030741.1"/>
    </source>
</evidence>
<accession>A0A9P4HCW0</accession>
<keyword evidence="2" id="KW-1185">Reference proteome</keyword>
<comment type="caution">
    <text evidence="1">The sequence shown here is derived from an EMBL/GenBank/DDBJ whole genome shotgun (WGS) entry which is preliminary data.</text>
</comment>
<gene>
    <name evidence="1" type="ORF">EK21DRAFT_88653</name>
</gene>
<dbReference type="EMBL" id="ML978187">
    <property type="protein sequence ID" value="KAF2030741.1"/>
    <property type="molecule type" value="Genomic_DNA"/>
</dbReference>
<dbReference type="AlphaFoldDB" id="A0A9P4HCW0"/>
<dbReference type="OrthoDB" id="5135333at2759"/>
<proteinExistence type="predicted"/>
<name>A0A9P4HCW0_9PLEO</name>
<dbReference type="PANTHER" id="PTHR33112:SF12">
    <property type="entry name" value="HETEROKARYON INCOMPATIBILITY DOMAIN-CONTAINING PROTEIN"/>
    <property type="match status" value="1"/>
</dbReference>
<protein>
    <recommendedName>
        <fullName evidence="3">Heterokaryon incompatibility domain-containing protein</fullName>
    </recommendedName>
</protein>
<dbReference type="PANTHER" id="PTHR33112">
    <property type="entry name" value="DOMAIN PROTEIN, PUTATIVE-RELATED"/>
    <property type="match status" value="1"/>
</dbReference>